<evidence type="ECO:0000259" key="4">
    <source>
        <dbReference type="SMART" id="SM00722"/>
    </source>
</evidence>
<feature type="domain" description="Carbohydrate-binding/sugar hydrolysis" evidence="4">
    <location>
        <begin position="325"/>
        <end position="455"/>
    </location>
</feature>
<evidence type="ECO:0000256" key="1">
    <source>
        <dbReference type="ARBA" id="ARBA00004906"/>
    </source>
</evidence>
<dbReference type="SMART" id="SM00710">
    <property type="entry name" value="PbH1"/>
    <property type="match status" value="20"/>
</dbReference>
<keyword evidence="3" id="KW-0833">Ubl conjugation pathway</keyword>
<proteinExistence type="predicted"/>
<dbReference type="InterPro" id="IPR007742">
    <property type="entry name" value="NosD_dom"/>
</dbReference>
<dbReference type="NCBIfam" id="TIGR03804">
    <property type="entry name" value="para_beta_helix"/>
    <property type="match status" value="9"/>
</dbReference>
<feature type="domain" description="Carbohydrate-binding/sugar hydrolysis" evidence="4">
    <location>
        <begin position="1"/>
        <end position="154"/>
    </location>
</feature>
<organism evidence="5">
    <name type="scientific">Candidatus Methanophaga sp. ANME-1 ERB7</name>
    <dbReference type="NCBI Taxonomy" id="2759913"/>
    <lineage>
        <taxon>Archaea</taxon>
        <taxon>Methanobacteriati</taxon>
        <taxon>Methanobacteriota</taxon>
        <taxon>Stenosarchaea group</taxon>
        <taxon>Methanomicrobia</taxon>
        <taxon>Candidatus Methanophagales</taxon>
        <taxon>Candidatus Methanophagaceae</taxon>
        <taxon>Candidatus Methanophaga</taxon>
    </lineage>
</organism>
<evidence type="ECO:0000256" key="2">
    <source>
        <dbReference type="ARBA" id="ARBA00022737"/>
    </source>
</evidence>
<dbReference type="InterPro" id="IPR012334">
    <property type="entry name" value="Pectin_lyas_fold"/>
</dbReference>
<dbReference type="SUPFAM" id="SSF51126">
    <property type="entry name" value="Pectin lyase-like"/>
    <property type="match status" value="4"/>
</dbReference>
<feature type="domain" description="Carbohydrate-binding/sugar hydrolysis" evidence="4">
    <location>
        <begin position="511"/>
        <end position="644"/>
    </location>
</feature>
<keyword evidence="2" id="KW-0677">Repeat</keyword>
<dbReference type="InterPro" id="IPR011050">
    <property type="entry name" value="Pectin_lyase_fold/virulence"/>
</dbReference>
<name>A0A7G9Z5R8_9EURY</name>
<dbReference type="PANTHER" id="PTHR22990:SF15">
    <property type="entry name" value="F-BOX ONLY PROTEIN 10"/>
    <property type="match status" value="1"/>
</dbReference>
<dbReference type="InterPro" id="IPR006626">
    <property type="entry name" value="PbH1"/>
</dbReference>
<dbReference type="PANTHER" id="PTHR22990">
    <property type="entry name" value="F-BOX ONLY PROTEIN"/>
    <property type="match status" value="1"/>
</dbReference>
<gene>
    <name evidence="5" type="ORF">JLLEDACL_00001</name>
</gene>
<sequence length="933" mass="101984">MGAGIQLDNSLNNSLSNNEIYDNCRGIVLYNSSCNSISNNDINSNNVDGISLFYSPMNSINRNSITNNEKFGIGLYYYSYSNIALPYGNNNTIYLNNFVNNTKNGYSPSFLTNVWDSTSKMSYTYKGKTYTNFMGNYWSDYNGSDANGDGLGDVPYSKIDGGKDNYTLMVFWQNYFAPAELPVHNLNTGENFSTIQEAIDAVNTSDGQTITVDPGIYNENVDVYKQLTIKSTSGNPDDTIVNAVDSHDHVFNVTTDYVNISRFTVKGTTEGCTSGIFLYGAEYCNISGNNVSNHWAGIFLYKSSNNTIKNNAVNSNGEMGINLDESSNNNLINNTASSSVVGIFLGSFSSNNILTSNTASNNYDGIRLYDSSDNKLTKNTASNNLDNGICLDYSSNNFIYNNYFNNTDNAWDDGNNIWNITKTLGTNIIGGPYLGGNYWSDYAGKDLDGDGLGDTLIPYNSSGNITEGGDYHPLLVLEGLPVHNLNTGENFSTIQAAIDDSDTLDGHTITVDPGTYNENVDVYKQLTIKSTSGNPDDTIVQAANTSDFVFHIATDYVNISGFTITGATAEGGAGIYGFEVDYCNISDNNVVNNHDGIRLYDSSGNSLTNNTASNNECGIYLGFSSSNTLTNNTANSNVQGIYLYCSSGNNLTNNTMSGNRNYNFIVWGMYNLLGHSNLLYYIQNIDTSNTVDGKPIYYWVNKQNQQVPDDAGFVGVVNSTNITVRDLALTKNVYGVLFAYTTNSRIENVTTSNNYCVILLDSSSNNTLTNNTANSNNYGVTLYSSCNNTLTNNTASYNANYDFYSGEDSHSNKIKDLAISSYSTTISFIYDNGIEIKSVITPEPDPAGLVNISKYVNATKVTADSWIFLNVSYSNDDATDVVEDSLRLYHWTGTEWDEVAGSNVNTAENYVYANVTSFSQIAPFGNPKSEHLG</sequence>
<accession>A0A7G9Z5R8</accession>
<dbReference type="SMART" id="SM00722">
    <property type="entry name" value="CASH"/>
    <property type="match status" value="4"/>
</dbReference>
<dbReference type="EMBL" id="MT631623">
    <property type="protein sequence ID" value="QNO55602.1"/>
    <property type="molecule type" value="Genomic_DNA"/>
</dbReference>
<protein>
    <recommendedName>
        <fullName evidence="4">Carbohydrate-binding/sugar hydrolysis domain-containing protein</fullName>
    </recommendedName>
</protein>
<feature type="domain" description="Carbohydrate-binding/sugar hydrolysis" evidence="4">
    <location>
        <begin position="186"/>
        <end position="324"/>
    </location>
</feature>
<dbReference type="InterPro" id="IPR051550">
    <property type="entry name" value="SCF-Subunits/Alg-Epimerases"/>
</dbReference>
<comment type="pathway">
    <text evidence="1">Protein modification; protein ubiquitination.</text>
</comment>
<reference evidence="5" key="1">
    <citation type="submission" date="2020-06" db="EMBL/GenBank/DDBJ databases">
        <title>Unique genomic features of the anaerobic methanotrophic archaea.</title>
        <authorList>
            <person name="Chadwick G.L."/>
            <person name="Skennerton C.T."/>
            <person name="Laso-Perez R."/>
            <person name="Leu A.O."/>
            <person name="Speth D.R."/>
            <person name="Yu H."/>
            <person name="Morgan-Lang C."/>
            <person name="Hatzenpichler R."/>
            <person name="Goudeau D."/>
            <person name="Malmstrom R."/>
            <person name="Brazelton W.J."/>
            <person name="Woyke T."/>
            <person name="Hallam S.J."/>
            <person name="Tyson G.W."/>
            <person name="Wegener G."/>
            <person name="Boetius A."/>
            <person name="Orphan V."/>
        </authorList>
    </citation>
    <scope>NUCLEOTIDE SEQUENCE</scope>
</reference>
<dbReference type="AlphaFoldDB" id="A0A7G9Z5R8"/>
<evidence type="ECO:0000256" key="3">
    <source>
        <dbReference type="ARBA" id="ARBA00022786"/>
    </source>
</evidence>
<dbReference type="Gene3D" id="2.160.20.10">
    <property type="entry name" value="Single-stranded right-handed beta-helix, Pectin lyase-like"/>
    <property type="match status" value="4"/>
</dbReference>
<dbReference type="InterPro" id="IPR022441">
    <property type="entry name" value="Para_beta_helix_rpt-2"/>
</dbReference>
<dbReference type="Pfam" id="PF05048">
    <property type="entry name" value="NosD"/>
    <property type="match status" value="4"/>
</dbReference>
<dbReference type="InterPro" id="IPR006633">
    <property type="entry name" value="Carb-bd_sugar_hydrolysis-dom"/>
</dbReference>
<evidence type="ECO:0000313" key="5">
    <source>
        <dbReference type="EMBL" id="QNO55602.1"/>
    </source>
</evidence>